<evidence type="ECO:0000313" key="2">
    <source>
        <dbReference type="EnsemblPlants" id="Pp3c9_21520V3.1"/>
    </source>
</evidence>
<dbReference type="Proteomes" id="UP000006727">
    <property type="component" value="Chromosome 9"/>
</dbReference>
<dbReference type="InParanoid" id="A0A2K1K452"/>
<organism evidence="1">
    <name type="scientific">Physcomitrium patens</name>
    <name type="common">Spreading-leaved earth moss</name>
    <name type="synonym">Physcomitrella patens</name>
    <dbReference type="NCBI Taxonomy" id="3218"/>
    <lineage>
        <taxon>Eukaryota</taxon>
        <taxon>Viridiplantae</taxon>
        <taxon>Streptophyta</taxon>
        <taxon>Embryophyta</taxon>
        <taxon>Bryophyta</taxon>
        <taxon>Bryophytina</taxon>
        <taxon>Bryopsida</taxon>
        <taxon>Funariidae</taxon>
        <taxon>Funariales</taxon>
        <taxon>Funariaceae</taxon>
        <taxon>Physcomitrium</taxon>
    </lineage>
</organism>
<proteinExistence type="predicted"/>
<evidence type="ECO:0000313" key="3">
    <source>
        <dbReference type="Proteomes" id="UP000006727"/>
    </source>
</evidence>
<dbReference type="EnsemblPlants" id="Pp3c9_21520V3.1">
    <property type="protein sequence ID" value="Pp3c9_21520V3.1"/>
    <property type="gene ID" value="Pp3c9_21520"/>
</dbReference>
<gene>
    <name evidence="1" type="ORF">PHYPA_013026</name>
</gene>
<keyword evidence="3" id="KW-1185">Reference proteome</keyword>
<name>A0A2K1K452_PHYPA</name>
<reference evidence="2" key="3">
    <citation type="submission" date="2020-12" db="UniProtKB">
        <authorList>
            <consortium name="EnsemblPlants"/>
        </authorList>
    </citation>
    <scope>IDENTIFICATION</scope>
</reference>
<reference evidence="1 3" key="2">
    <citation type="journal article" date="2018" name="Plant J.">
        <title>The Physcomitrella patens chromosome-scale assembly reveals moss genome structure and evolution.</title>
        <authorList>
            <person name="Lang D."/>
            <person name="Ullrich K.K."/>
            <person name="Murat F."/>
            <person name="Fuchs J."/>
            <person name="Jenkins J."/>
            <person name="Haas F.B."/>
            <person name="Piednoel M."/>
            <person name="Gundlach H."/>
            <person name="Van Bel M."/>
            <person name="Meyberg R."/>
            <person name="Vives C."/>
            <person name="Morata J."/>
            <person name="Symeonidi A."/>
            <person name="Hiss M."/>
            <person name="Muchero W."/>
            <person name="Kamisugi Y."/>
            <person name="Saleh O."/>
            <person name="Blanc G."/>
            <person name="Decker E.L."/>
            <person name="van Gessel N."/>
            <person name="Grimwood J."/>
            <person name="Hayes R.D."/>
            <person name="Graham S.W."/>
            <person name="Gunter L.E."/>
            <person name="McDaniel S.F."/>
            <person name="Hoernstein S.N.W."/>
            <person name="Larsson A."/>
            <person name="Li F.W."/>
            <person name="Perroud P.F."/>
            <person name="Phillips J."/>
            <person name="Ranjan P."/>
            <person name="Rokshar D.S."/>
            <person name="Rothfels C.J."/>
            <person name="Schneider L."/>
            <person name="Shu S."/>
            <person name="Stevenson D.W."/>
            <person name="Thummler F."/>
            <person name="Tillich M."/>
            <person name="Villarreal Aguilar J.C."/>
            <person name="Widiez T."/>
            <person name="Wong G.K."/>
            <person name="Wymore A."/>
            <person name="Zhang Y."/>
            <person name="Zimmer A.D."/>
            <person name="Quatrano R.S."/>
            <person name="Mayer K.F.X."/>
            <person name="Goodstein D."/>
            <person name="Casacuberta J.M."/>
            <person name="Vandepoele K."/>
            <person name="Reski R."/>
            <person name="Cuming A.C."/>
            <person name="Tuskan G.A."/>
            <person name="Maumus F."/>
            <person name="Salse J."/>
            <person name="Schmutz J."/>
            <person name="Rensing S.A."/>
        </authorList>
    </citation>
    <scope>NUCLEOTIDE SEQUENCE [LARGE SCALE GENOMIC DNA]</scope>
    <source>
        <strain evidence="2 3">cv. Gransden 2004</strain>
    </source>
</reference>
<reference evidence="1 3" key="1">
    <citation type="journal article" date="2008" name="Science">
        <title>The Physcomitrella genome reveals evolutionary insights into the conquest of land by plants.</title>
        <authorList>
            <person name="Rensing S."/>
            <person name="Lang D."/>
            <person name="Zimmer A."/>
            <person name="Terry A."/>
            <person name="Salamov A."/>
            <person name="Shapiro H."/>
            <person name="Nishiyama T."/>
            <person name="Perroud P.-F."/>
            <person name="Lindquist E."/>
            <person name="Kamisugi Y."/>
            <person name="Tanahashi T."/>
            <person name="Sakakibara K."/>
            <person name="Fujita T."/>
            <person name="Oishi K."/>
            <person name="Shin-I T."/>
            <person name="Kuroki Y."/>
            <person name="Toyoda A."/>
            <person name="Suzuki Y."/>
            <person name="Hashimoto A."/>
            <person name="Yamaguchi K."/>
            <person name="Sugano A."/>
            <person name="Kohara Y."/>
            <person name="Fujiyama A."/>
            <person name="Anterola A."/>
            <person name="Aoki S."/>
            <person name="Ashton N."/>
            <person name="Barbazuk W.B."/>
            <person name="Barker E."/>
            <person name="Bennetzen J."/>
            <person name="Bezanilla M."/>
            <person name="Blankenship R."/>
            <person name="Cho S.H."/>
            <person name="Dutcher S."/>
            <person name="Estelle M."/>
            <person name="Fawcett J.A."/>
            <person name="Gundlach H."/>
            <person name="Hanada K."/>
            <person name="Heyl A."/>
            <person name="Hicks K.A."/>
            <person name="Hugh J."/>
            <person name="Lohr M."/>
            <person name="Mayer K."/>
            <person name="Melkozernov A."/>
            <person name="Murata T."/>
            <person name="Nelson D."/>
            <person name="Pils B."/>
            <person name="Prigge M."/>
            <person name="Reiss B."/>
            <person name="Renner T."/>
            <person name="Rombauts S."/>
            <person name="Rushton P."/>
            <person name="Sanderfoot A."/>
            <person name="Schween G."/>
            <person name="Shiu S.-H."/>
            <person name="Stueber K."/>
            <person name="Theodoulou F.L."/>
            <person name="Tu H."/>
            <person name="Van de Peer Y."/>
            <person name="Verrier P.J."/>
            <person name="Waters E."/>
            <person name="Wood A."/>
            <person name="Yang L."/>
            <person name="Cove D."/>
            <person name="Cuming A."/>
            <person name="Hasebe M."/>
            <person name="Lucas S."/>
            <person name="Mishler D.B."/>
            <person name="Reski R."/>
            <person name="Grigoriev I."/>
            <person name="Quatrano R.S."/>
            <person name="Boore J.L."/>
        </authorList>
    </citation>
    <scope>NUCLEOTIDE SEQUENCE [LARGE SCALE GENOMIC DNA]</scope>
    <source>
        <strain evidence="2 3">cv. Gransden 2004</strain>
    </source>
</reference>
<protein>
    <submittedName>
        <fullName evidence="1 2">Uncharacterized protein</fullName>
    </submittedName>
</protein>
<sequence>MNVHCKEAEIENYTAIKFAMRIVARKRTNMGIHVDPPLLKKKNKILF</sequence>
<dbReference type="Gramene" id="Pp3c9_21520V3.1">
    <property type="protein sequence ID" value="Pp3c9_21520V3.1"/>
    <property type="gene ID" value="Pp3c9_21520"/>
</dbReference>
<dbReference type="EMBL" id="ABEU02000009">
    <property type="protein sequence ID" value="PNR48549.1"/>
    <property type="molecule type" value="Genomic_DNA"/>
</dbReference>
<dbReference type="AlphaFoldDB" id="A0A2K1K452"/>
<accession>A0A2K1K452</accession>
<evidence type="ECO:0000313" key="1">
    <source>
        <dbReference type="EMBL" id="PNR48549.1"/>
    </source>
</evidence>